<feature type="transmembrane region" description="Helical" evidence="8">
    <location>
        <begin position="49"/>
        <end position="70"/>
    </location>
</feature>
<gene>
    <name evidence="9" type="ORF">IAA83_09740</name>
</gene>
<evidence type="ECO:0000256" key="7">
    <source>
        <dbReference type="PIRNR" id="PIRNR016636"/>
    </source>
</evidence>
<dbReference type="Proteomes" id="UP000886741">
    <property type="component" value="Unassembled WGS sequence"/>
</dbReference>
<comment type="caution">
    <text evidence="9">The sequence shown here is derived from an EMBL/GenBank/DDBJ whole genome shotgun (WGS) entry which is preliminary data.</text>
</comment>
<dbReference type="PANTHER" id="PTHR13285">
    <property type="entry name" value="ACYLTRANSFERASE"/>
    <property type="match status" value="1"/>
</dbReference>
<comment type="similarity">
    <text evidence="2 7">Belongs to the membrane-bound acyltransferase family.</text>
</comment>
<evidence type="ECO:0000256" key="2">
    <source>
        <dbReference type="ARBA" id="ARBA00010323"/>
    </source>
</evidence>
<reference evidence="9" key="2">
    <citation type="journal article" date="2021" name="PeerJ">
        <title>Extensive microbial diversity within the chicken gut microbiome revealed by metagenomics and culture.</title>
        <authorList>
            <person name="Gilroy R."/>
            <person name="Ravi A."/>
            <person name="Getino M."/>
            <person name="Pursley I."/>
            <person name="Horton D.L."/>
            <person name="Alikhan N.F."/>
            <person name="Baker D."/>
            <person name="Gharbi K."/>
            <person name="Hall N."/>
            <person name="Watson M."/>
            <person name="Adriaenssens E.M."/>
            <person name="Foster-Nyarko E."/>
            <person name="Jarju S."/>
            <person name="Secka A."/>
            <person name="Antonio M."/>
            <person name="Oren A."/>
            <person name="Chaudhuri R.R."/>
            <person name="La Ragione R."/>
            <person name="Hildebrand F."/>
            <person name="Pallen M.J."/>
        </authorList>
    </citation>
    <scope>NUCLEOTIDE SEQUENCE</scope>
    <source>
        <strain evidence="9">ChiBcec16-1751</strain>
    </source>
</reference>
<sequence length="443" mass="50804">MAFSSLEFVFLFLPAMLAAYYITPPKVRGVTMLLGSLFFYWWGVRSNPWMLGLLLVLMAWTYGAGVVMVYHRAWARTILVLSWTVLFGTLLFFKYMGLFAESPLPLPAGISFYTFTMAAYLADVARRKGPADWNPLRFANGVLLFPKLLSGPITPLTSVRRPCCRVSNFNLDLREFIWGLGLKLLLADQLGGLWRQLGNIGYESVSAPLAWLGLVAFSLQLYFDFYGYSKMAVGVGHMLGYHLPENFDHPYASRTMTEFWRRWHITLGAWFRDYVYIPLGGSRCSSGQHIRNLLIVWICTGLWHGSTLNYLLWGLSLFGLIVLEKRWTGAFFQRHGILCRLYMIPACLLTWMLFAIPDLHQLWTFAGRLFTEYSWSAPDFQRHLQQYGGYLAAGILLATPYPERLWRRLQRTAFGTIVLVIIFWAAAYAMAAGQNDPFLYFSF</sequence>
<dbReference type="GO" id="GO:0005886">
    <property type="term" value="C:plasma membrane"/>
    <property type="evidence" value="ECO:0007669"/>
    <property type="project" value="UniProtKB-SubCell"/>
</dbReference>
<dbReference type="GO" id="GO:0016746">
    <property type="term" value="F:acyltransferase activity"/>
    <property type="evidence" value="ECO:0007669"/>
    <property type="project" value="UniProtKB-KW"/>
</dbReference>
<dbReference type="GO" id="GO:0042121">
    <property type="term" value="P:alginic acid biosynthetic process"/>
    <property type="evidence" value="ECO:0007669"/>
    <property type="project" value="InterPro"/>
</dbReference>
<feature type="transmembrane region" description="Helical" evidence="8">
    <location>
        <begin position="335"/>
        <end position="356"/>
    </location>
</feature>
<dbReference type="PIRSF" id="PIRSF016636">
    <property type="entry name" value="AlgI_DltB"/>
    <property type="match status" value="1"/>
</dbReference>
<feature type="transmembrane region" description="Helical" evidence="8">
    <location>
        <begin position="6"/>
        <end position="22"/>
    </location>
</feature>
<dbReference type="EMBL" id="DVJJ01000148">
    <property type="protein sequence ID" value="HIS65627.1"/>
    <property type="molecule type" value="Genomic_DNA"/>
</dbReference>
<evidence type="ECO:0000313" key="9">
    <source>
        <dbReference type="EMBL" id="HIS65627.1"/>
    </source>
</evidence>
<dbReference type="InterPro" id="IPR024194">
    <property type="entry name" value="Ac/AlaTfrase_AlgI/DltB"/>
</dbReference>
<keyword evidence="6 7" id="KW-0472">Membrane</keyword>
<keyword evidence="4 8" id="KW-0812">Transmembrane</keyword>
<feature type="transmembrane region" description="Helical" evidence="8">
    <location>
        <begin position="104"/>
        <end position="122"/>
    </location>
</feature>
<dbReference type="AlphaFoldDB" id="A0A9D1FAP4"/>
<evidence type="ECO:0000256" key="1">
    <source>
        <dbReference type="ARBA" id="ARBA00004651"/>
    </source>
</evidence>
<feature type="transmembrane region" description="Helical" evidence="8">
    <location>
        <begin position="384"/>
        <end position="401"/>
    </location>
</feature>
<feature type="transmembrane region" description="Helical" evidence="8">
    <location>
        <begin position="413"/>
        <end position="433"/>
    </location>
</feature>
<proteinExistence type="inferred from homology"/>
<keyword evidence="7" id="KW-0012">Acyltransferase</keyword>
<keyword evidence="3 7" id="KW-1003">Cell membrane</keyword>
<organism evidence="9 10">
    <name type="scientific">Candidatus Avoscillospira avistercoris</name>
    <dbReference type="NCBI Taxonomy" id="2840707"/>
    <lineage>
        <taxon>Bacteria</taxon>
        <taxon>Bacillati</taxon>
        <taxon>Bacillota</taxon>
        <taxon>Clostridia</taxon>
        <taxon>Eubacteriales</taxon>
        <taxon>Oscillospiraceae</taxon>
        <taxon>Oscillospiraceae incertae sedis</taxon>
        <taxon>Candidatus Avoscillospira</taxon>
    </lineage>
</organism>
<dbReference type="Pfam" id="PF03062">
    <property type="entry name" value="MBOAT"/>
    <property type="match status" value="1"/>
</dbReference>
<evidence type="ECO:0000256" key="3">
    <source>
        <dbReference type="ARBA" id="ARBA00022475"/>
    </source>
</evidence>
<feature type="transmembrane region" description="Helical" evidence="8">
    <location>
        <begin position="27"/>
        <end position="43"/>
    </location>
</feature>
<evidence type="ECO:0000313" key="10">
    <source>
        <dbReference type="Proteomes" id="UP000886741"/>
    </source>
</evidence>
<accession>A0A9D1FAP4</accession>
<comment type="subcellular location">
    <subcellularLocation>
        <location evidence="1">Cell membrane</location>
        <topology evidence="1">Multi-pass membrane protein</topology>
    </subcellularLocation>
</comment>
<feature type="transmembrane region" description="Helical" evidence="8">
    <location>
        <begin position="295"/>
        <end position="323"/>
    </location>
</feature>
<dbReference type="PANTHER" id="PTHR13285:SF18">
    <property type="entry name" value="PROTEIN-CYSTEINE N-PALMITOYLTRANSFERASE RASP"/>
    <property type="match status" value="1"/>
</dbReference>
<dbReference type="InterPro" id="IPR051085">
    <property type="entry name" value="MB_O-acyltransferase"/>
</dbReference>
<dbReference type="InterPro" id="IPR004299">
    <property type="entry name" value="MBOAT_fam"/>
</dbReference>
<evidence type="ECO:0000256" key="8">
    <source>
        <dbReference type="SAM" id="Phobius"/>
    </source>
</evidence>
<evidence type="ECO:0000256" key="6">
    <source>
        <dbReference type="ARBA" id="ARBA00023136"/>
    </source>
</evidence>
<keyword evidence="5 8" id="KW-1133">Transmembrane helix</keyword>
<name>A0A9D1FAP4_9FIRM</name>
<evidence type="ECO:0000256" key="4">
    <source>
        <dbReference type="ARBA" id="ARBA00022692"/>
    </source>
</evidence>
<protein>
    <submittedName>
        <fullName evidence="9">MBOAT family protein</fullName>
    </submittedName>
</protein>
<feature type="transmembrane region" description="Helical" evidence="8">
    <location>
        <begin position="205"/>
        <end position="223"/>
    </location>
</feature>
<evidence type="ECO:0000256" key="5">
    <source>
        <dbReference type="ARBA" id="ARBA00022989"/>
    </source>
</evidence>
<feature type="transmembrane region" description="Helical" evidence="8">
    <location>
        <begin position="77"/>
        <end position="98"/>
    </location>
</feature>
<reference evidence="9" key="1">
    <citation type="submission" date="2020-10" db="EMBL/GenBank/DDBJ databases">
        <authorList>
            <person name="Gilroy R."/>
        </authorList>
    </citation>
    <scope>NUCLEOTIDE SEQUENCE</scope>
    <source>
        <strain evidence="9">ChiBcec16-1751</strain>
    </source>
</reference>
<dbReference type="PIRSF" id="PIRSF500217">
    <property type="entry name" value="AlgI"/>
    <property type="match status" value="1"/>
</dbReference>
<keyword evidence="7" id="KW-0808">Transferase</keyword>
<dbReference type="InterPro" id="IPR028362">
    <property type="entry name" value="AlgI"/>
</dbReference>